<dbReference type="PROSITE" id="PS50048">
    <property type="entry name" value="ZN2_CY6_FUNGAL_2"/>
    <property type="match status" value="2"/>
</dbReference>
<keyword evidence="2" id="KW-0479">Metal-binding</keyword>
<dbReference type="SMART" id="SM00066">
    <property type="entry name" value="GAL4"/>
    <property type="match status" value="2"/>
</dbReference>
<dbReference type="GO" id="GO:0005634">
    <property type="term" value="C:nucleus"/>
    <property type="evidence" value="ECO:0007669"/>
    <property type="project" value="UniProtKB-SubCell"/>
</dbReference>
<evidence type="ECO:0000256" key="6">
    <source>
        <dbReference type="SAM" id="MobiDB-lite"/>
    </source>
</evidence>
<dbReference type="GO" id="GO:0000981">
    <property type="term" value="F:DNA-binding transcription factor activity, RNA polymerase II-specific"/>
    <property type="evidence" value="ECO:0007669"/>
    <property type="project" value="InterPro"/>
</dbReference>
<sequence length="721" mass="81224">MSCSQASEDLEKQDSGPIAPLNQLACRQCRARKVKCDRRSSGCMRCERLDLACSYTSPDSTGLPSVGRGQDLTQAGIKRRRIIRACAACRLSKSKCSGTHPCDRCRAHSQECLFGDDGGTAQSNATVEAFVSPVSPPPTDHGSVPSQYTPIDMSSVPDNDSLRVFENESRDAIRQYIDTYFDKSDFADCIFLHRATIIAEWSQAKLDKSLLKAICAAGLRTMSSYHGEGSTTYEWMKQVQHDLVNQMGDMSIPKLQALMLVVKFLSFQRFTGDVWVLVSIAARVAFTKRLNYERPALDPVKQECLRRLMWSIYLTDKIFSGGIEDLTVCPTQRMHVRLPSSHHNFQLGLKSRSQFLRSSSEDETDLNALAYFMRLYDIRDRVLRYTRRVILGGSSPFLSRGQLHSLDLELTSFEESLPEELQLNESRIMLMCHSEEARTYATLHTILFSCRCDLHRFLIPGIKESVSPEAANQTPQEYINYCQRRCLQSALGYCDFWSKVRRLETSSRIESTTLAVVTYQSVKIVDHLAALLPPNGEHSLQVVKQKLADALFIASRSQTRFDCVVSCIADIEKLIPLLGTRARSTESPSPQRTFRTQEKLHRRSKHVFAPDDEEEIDPAVNISESFEADVVPVEDTSSSTPINAFGQGNWPFSLPSDSQDMLEPNQTVPINSDHSFGYDLMHYDLSNSADVAFGEHEMAFPMDPFNLQLNAYTDIPHYLAE</sequence>
<evidence type="ECO:0000313" key="9">
    <source>
        <dbReference type="Proteomes" id="UP000635477"/>
    </source>
</evidence>
<dbReference type="Pfam" id="PF04082">
    <property type="entry name" value="Fungal_trans"/>
    <property type="match status" value="1"/>
</dbReference>
<dbReference type="PANTHER" id="PTHR47338:SF7">
    <property type="entry name" value="ZN(II)2CYS6 TRANSCRIPTION FACTOR (EUROFUNG)"/>
    <property type="match status" value="1"/>
</dbReference>
<dbReference type="AlphaFoldDB" id="A0A8H4UU30"/>
<comment type="caution">
    <text evidence="8">The sequence shown here is derived from an EMBL/GenBank/DDBJ whole genome shotgun (WGS) entry which is preliminary data.</text>
</comment>
<dbReference type="GO" id="GO:0008270">
    <property type="term" value="F:zinc ion binding"/>
    <property type="evidence" value="ECO:0007669"/>
    <property type="project" value="InterPro"/>
</dbReference>
<keyword evidence="9" id="KW-1185">Reference proteome</keyword>
<comment type="subcellular location">
    <subcellularLocation>
        <location evidence="1">Nucleus</location>
    </subcellularLocation>
</comment>
<reference evidence="8" key="2">
    <citation type="submission" date="2020-05" db="EMBL/GenBank/DDBJ databases">
        <authorList>
            <person name="Kim H.-S."/>
            <person name="Proctor R.H."/>
            <person name="Brown D.W."/>
        </authorList>
    </citation>
    <scope>NUCLEOTIDE SEQUENCE</scope>
    <source>
        <strain evidence="8">NRRL 22465</strain>
    </source>
</reference>
<evidence type="ECO:0000256" key="4">
    <source>
        <dbReference type="ARBA" id="ARBA00023163"/>
    </source>
</evidence>
<dbReference type="SUPFAM" id="SSF57701">
    <property type="entry name" value="Zn2/Cys6 DNA-binding domain"/>
    <property type="match status" value="2"/>
</dbReference>
<evidence type="ECO:0000256" key="1">
    <source>
        <dbReference type="ARBA" id="ARBA00004123"/>
    </source>
</evidence>
<accession>A0A8H4UU30</accession>
<name>A0A8H4UU30_9HYPO</name>
<dbReference type="CDD" id="cd12148">
    <property type="entry name" value="fungal_TF_MHR"/>
    <property type="match status" value="1"/>
</dbReference>
<feature type="compositionally biased region" description="Polar residues" evidence="6">
    <location>
        <begin position="585"/>
        <end position="594"/>
    </location>
</feature>
<organism evidence="8 9">
    <name type="scientific">Fusarium zealandicum</name>
    <dbReference type="NCBI Taxonomy" id="1053134"/>
    <lineage>
        <taxon>Eukaryota</taxon>
        <taxon>Fungi</taxon>
        <taxon>Dikarya</taxon>
        <taxon>Ascomycota</taxon>
        <taxon>Pezizomycotina</taxon>
        <taxon>Sordariomycetes</taxon>
        <taxon>Hypocreomycetidae</taxon>
        <taxon>Hypocreales</taxon>
        <taxon>Nectriaceae</taxon>
        <taxon>Fusarium</taxon>
        <taxon>Fusarium staphyleae species complex</taxon>
    </lineage>
</organism>
<evidence type="ECO:0000256" key="5">
    <source>
        <dbReference type="ARBA" id="ARBA00023242"/>
    </source>
</evidence>
<dbReference type="InterPro" id="IPR001138">
    <property type="entry name" value="Zn2Cys6_DnaBD"/>
</dbReference>
<evidence type="ECO:0000256" key="3">
    <source>
        <dbReference type="ARBA" id="ARBA00023015"/>
    </source>
</evidence>
<dbReference type="EMBL" id="JABEYC010000065">
    <property type="protein sequence ID" value="KAF4983402.1"/>
    <property type="molecule type" value="Genomic_DNA"/>
</dbReference>
<keyword evidence="5" id="KW-0539">Nucleus</keyword>
<evidence type="ECO:0000313" key="8">
    <source>
        <dbReference type="EMBL" id="KAF4983402.1"/>
    </source>
</evidence>
<feature type="domain" description="Zn(2)-C6 fungal-type" evidence="7">
    <location>
        <begin position="25"/>
        <end position="55"/>
    </location>
</feature>
<feature type="domain" description="Zn(2)-C6 fungal-type" evidence="7">
    <location>
        <begin position="85"/>
        <end position="114"/>
    </location>
</feature>
<dbReference type="PANTHER" id="PTHR47338">
    <property type="entry name" value="ZN(II)2CYS6 TRANSCRIPTION FACTOR (EUROFUNG)-RELATED"/>
    <property type="match status" value="1"/>
</dbReference>
<keyword evidence="4" id="KW-0804">Transcription</keyword>
<dbReference type="Gene3D" id="4.10.240.10">
    <property type="entry name" value="Zn(2)-C6 fungal-type DNA-binding domain"/>
    <property type="match status" value="2"/>
</dbReference>
<protein>
    <recommendedName>
        <fullName evidence="7">Zn(2)-C6 fungal-type domain-containing protein</fullName>
    </recommendedName>
</protein>
<dbReference type="PROSITE" id="PS00463">
    <property type="entry name" value="ZN2_CY6_FUNGAL_1"/>
    <property type="match status" value="2"/>
</dbReference>
<dbReference type="OrthoDB" id="4685598at2759"/>
<evidence type="ECO:0000256" key="2">
    <source>
        <dbReference type="ARBA" id="ARBA00022723"/>
    </source>
</evidence>
<dbReference type="Proteomes" id="UP000635477">
    <property type="component" value="Unassembled WGS sequence"/>
</dbReference>
<keyword evidence="3" id="KW-0805">Transcription regulation</keyword>
<reference evidence="8" key="1">
    <citation type="journal article" date="2020" name="BMC Genomics">
        <title>Correction to: Identification and distribution of gene clusters required for synthesis of sphingolipid metabolism inhibitors in diverse species of the filamentous fungus Fusarium.</title>
        <authorList>
            <person name="Kim H.S."/>
            <person name="Lohmar J.M."/>
            <person name="Busman M."/>
            <person name="Brown D.W."/>
            <person name="Naumann T.A."/>
            <person name="Divon H.H."/>
            <person name="Lysoe E."/>
            <person name="Uhlig S."/>
            <person name="Proctor R.H."/>
        </authorList>
    </citation>
    <scope>NUCLEOTIDE SEQUENCE</scope>
    <source>
        <strain evidence="8">NRRL 22465</strain>
    </source>
</reference>
<dbReference type="InterPro" id="IPR050815">
    <property type="entry name" value="TF_fung"/>
</dbReference>
<feature type="region of interest" description="Disordered" evidence="6">
    <location>
        <begin position="582"/>
        <end position="605"/>
    </location>
</feature>
<gene>
    <name evidence="8" type="ORF">FZEAL_1131</name>
</gene>
<dbReference type="InterPro" id="IPR036864">
    <property type="entry name" value="Zn2-C6_fun-type_DNA-bd_sf"/>
</dbReference>
<dbReference type="GO" id="GO:0003677">
    <property type="term" value="F:DNA binding"/>
    <property type="evidence" value="ECO:0007669"/>
    <property type="project" value="InterPro"/>
</dbReference>
<dbReference type="GO" id="GO:0006351">
    <property type="term" value="P:DNA-templated transcription"/>
    <property type="evidence" value="ECO:0007669"/>
    <property type="project" value="InterPro"/>
</dbReference>
<dbReference type="Pfam" id="PF00172">
    <property type="entry name" value="Zn_clus"/>
    <property type="match status" value="2"/>
</dbReference>
<evidence type="ECO:0000259" key="7">
    <source>
        <dbReference type="PROSITE" id="PS50048"/>
    </source>
</evidence>
<dbReference type="CDD" id="cd00067">
    <property type="entry name" value="GAL4"/>
    <property type="match status" value="2"/>
</dbReference>
<proteinExistence type="predicted"/>
<dbReference type="InterPro" id="IPR007219">
    <property type="entry name" value="XnlR_reg_dom"/>
</dbReference>